<dbReference type="EMBL" id="FRBL01000001">
    <property type="protein sequence ID" value="SHK76097.1"/>
    <property type="molecule type" value="Genomic_DNA"/>
</dbReference>
<dbReference type="OrthoDB" id="3296006at2"/>
<evidence type="ECO:0000313" key="1">
    <source>
        <dbReference type="EMBL" id="SHK76097.1"/>
    </source>
</evidence>
<dbReference type="CDD" id="cd07040">
    <property type="entry name" value="HP"/>
    <property type="match status" value="1"/>
</dbReference>
<dbReference type="STRING" id="1419482.SAMN05444266_10154"/>
<organism evidence="1 2">
    <name type="scientific">Chitinophaga jiangningensis</name>
    <dbReference type="NCBI Taxonomy" id="1419482"/>
    <lineage>
        <taxon>Bacteria</taxon>
        <taxon>Pseudomonadati</taxon>
        <taxon>Bacteroidota</taxon>
        <taxon>Chitinophagia</taxon>
        <taxon>Chitinophagales</taxon>
        <taxon>Chitinophagaceae</taxon>
        <taxon>Chitinophaga</taxon>
    </lineage>
</organism>
<dbReference type="SUPFAM" id="SSF53254">
    <property type="entry name" value="Phosphoglycerate mutase-like"/>
    <property type="match status" value="1"/>
</dbReference>
<dbReference type="InterPro" id="IPR029033">
    <property type="entry name" value="His_PPase_superfam"/>
</dbReference>
<dbReference type="AlphaFoldDB" id="A0A1M6V3M4"/>
<dbReference type="Proteomes" id="UP000184420">
    <property type="component" value="Unassembled WGS sequence"/>
</dbReference>
<evidence type="ECO:0000313" key="2">
    <source>
        <dbReference type="Proteomes" id="UP000184420"/>
    </source>
</evidence>
<proteinExistence type="predicted"/>
<reference evidence="1 2" key="1">
    <citation type="submission" date="2016-11" db="EMBL/GenBank/DDBJ databases">
        <authorList>
            <person name="Jaros S."/>
            <person name="Januszkiewicz K."/>
            <person name="Wedrychowicz H."/>
        </authorList>
    </citation>
    <scope>NUCLEOTIDE SEQUENCE [LARGE SCALE GENOMIC DNA]</scope>
    <source>
        <strain evidence="1 2">DSM 27406</strain>
    </source>
</reference>
<dbReference type="Gene3D" id="3.40.50.1240">
    <property type="entry name" value="Phosphoglycerate mutase-like"/>
    <property type="match status" value="1"/>
</dbReference>
<protein>
    <submittedName>
        <fullName evidence="1">Phosphohistidine phosphatase SixA</fullName>
    </submittedName>
</protein>
<dbReference type="RefSeq" id="WP_073076909.1">
    <property type="nucleotide sequence ID" value="NZ_FRBL01000001.1"/>
</dbReference>
<dbReference type="Pfam" id="PF00300">
    <property type="entry name" value="His_Phos_1"/>
    <property type="match status" value="1"/>
</dbReference>
<sequence>MRFFLLITMAGLVACKPKPPVRQPVPVSDDSTFLTGTFYVVRHAERYEGRDSSLTPAGYERAGCLYRLLKDSALNKIYVTPYRRSRETADSLRVALSLDTAVYKPDTTGESVIYTLTRHDDWGKHIVIVAHANTMLPIVKALGGKAPVDSIRENEFDRVFVVRKVRGGTKVKMLRY</sequence>
<name>A0A1M6V3M4_9BACT</name>
<keyword evidence="2" id="KW-1185">Reference proteome</keyword>
<accession>A0A1M6V3M4</accession>
<gene>
    <name evidence="1" type="ORF">SAMN05444266_10154</name>
</gene>
<dbReference type="PROSITE" id="PS51257">
    <property type="entry name" value="PROKAR_LIPOPROTEIN"/>
    <property type="match status" value="1"/>
</dbReference>
<dbReference type="InterPro" id="IPR013078">
    <property type="entry name" value="His_Pase_superF_clade-1"/>
</dbReference>